<feature type="signal peptide" evidence="1">
    <location>
        <begin position="1"/>
        <end position="24"/>
    </location>
</feature>
<gene>
    <name evidence="3" type="primary">LOC100905575</name>
</gene>
<dbReference type="RefSeq" id="XP_003742194.1">
    <property type="nucleotide sequence ID" value="XM_003742146.2"/>
</dbReference>
<reference evidence="3" key="1">
    <citation type="submission" date="2025-08" db="UniProtKB">
        <authorList>
            <consortium name="RefSeq"/>
        </authorList>
    </citation>
    <scope>IDENTIFICATION</scope>
</reference>
<name>A0AAJ6QS54_9ACAR</name>
<evidence type="ECO:0000313" key="3">
    <source>
        <dbReference type="RefSeq" id="XP_003742194.1"/>
    </source>
</evidence>
<accession>A0AAJ6QS54</accession>
<dbReference type="Proteomes" id="UP000694867">
    <property type="component" value="Unplaced"/>
</dbReference>
<evidence type="ECO:0000313" key="2">
    <source>
        <dbReference type="Proteomes" id="UP000694867"/>
    </source>
</evidence>
<keyword evidence="2" id="KW-1185">Reference proteome</keyword>
<dbReference type="GeneID" id="100905575"/>
<protein>
    <submittedName>
        <fullName evidence="3">Uncharacterized protein LOC100905575</fullName>
    </submittedName>
</protein>
<proteinExistence type="predicted"/>
<sequence length="195" mass="21897">MTTSYNVKLFFGAVLVASFTFAATQDTSTTPMATMAMNSDTTAASMTPMDTSTEACNEEEMQKMRDCCKPFMPLPPGDVIGMVRKAIDSENSRSNSTVWTLDSITEAWKKDCMPTIFKIQAHLIRTAATETNGTKTECRMKFRRHMLTREESEDNQRNKQELIIDEFCNGTSALSALYTMTMTALLVALLRSRFF</sequence>
<evidence type="ECO:0000256" key="1">
    <source>
        <dbReference type="SAM" id="SignalP"/>
    </source>
</evidence>
<keyword evidence="1" id="KW-0732">Signal</keyword>
<organism evidence="2 3">
    <name type="scientific">Galendromus occidentalis</name>
    <name type="common">western predatory mite</name>
    <dbReference type="NCBI Taxonomy" id="34638"/>
    <lineage>
        <taxon>Eukaryota</taxon>
        <taxon>Metazoa</taxon>
        <taxon>Ecdysozoa</taxon>
        <taxon>Arthropoda</taxon>
        <taxon>Chelicerata</taxon>
        <taxon>Arachnida</taxon>
        <taxon>Acari</taxon>
        <taxon>Parasitiformes</taxon>
        <taxon>Mesostigmata</taxon>
        <taxon>Gamasina</taxon>
        <taxon>Phytoseioidea</taxon>
        <taxon>Phytoseiidae</taxon>
        <taxon>Typhlodrominae</taxon>
        <taxon>Galendromus</taxon>
    </lineage>
</organism>
<dbReference type="KEGG" id="goe:100905575"/>
<dbReference type="AlphaFoldDB" id="A0AAJ6QS54"/>
<feature type="chain" id="PRO_5042523299" evidence="1">
    <location>
        <begin position="25"/>
        <end position="195"/>
    </location>
</feature>